<dbReference type="PROSITE" id="PS50088">
    <property type="entry name" value="ANK_REPEAT"/>
    <property type="match status" value="4"/>
</dbReference>
<dbReference type="VEuPathDB" id="TrichDB:TVAGG3_0923530"/>
<feature type="repeat" description="ANK" evidence="1">
    <location>
        <begin position="344"/>
        <end position="376"/>
    </location>
</feature>
<dbReference type="PRINTS" id="PR01415">
    <property type="entry name" value="ANKYRIN"/>
</dbReference>
<dbReference type="InterPro" id="IPR036770">
    <property type="entry name" value="Ankyrin_rpt-contain_sf"/>
</dbReference>
<dbReference type="OrthoDB" id="407555at2759"/>
<evidence type="ECO:0000313" key="3">
    <source>
        <dbReference type="EMBL" id="EAY01926.1"/>
    </source>
</evidence>
<feature type="repeat" description="ANK" evidence="1">
    <location>
        <begin position="410"/>
        <end position="441"/>
    </location>
</feature>
<dbReference type="eggNOG" id="KOG4177">
    <property type="taxonomic scope" value="Eukaryota"/>
</dbReference>
<feature type="repeat" description="ANK" evidence="1">
    <location>
        <begin position="311"/>
        <end position="343"/>
    </location>
</feature>
<feature type="domain" description="DUF3447" evidence="2">
    <location>
        <begin position="199"/>
        <end position="272"/>
    </location>
</feature>
<gene>
    <name evidence="3" type="ORF">TVAG_068930</name>
</gene>
<evidence type="ECO:0000259" key="2">
    <source>
        <dbReference type="Pfam" id="PF11929"/>
    </source>
</evidence>
<evidence type="ECO:0000256" key="1">
    <source>
        <dbReference type="PROSITE-ProRule" id="PRU00023"/>
    </source>
</evidence>
<dbReference type="PANTHER" id="PTHR24182">
    <property type="entry name" value="ANKYRIN REPEAT AND SOCS BOX CONTAINING 4"/>
    <property type="match status" value="1"/>
</dbReference>
<keyword evidence="4" id="KW-1185">Reference proteome</keyword>
<dbReference type="SMR" id="A2EZL8"/>
<dbReference type="PROSITE" id="PS50297">
    <property type="entry name" value="ANK_REP_REGION"/>
    <property type="match status" value="4"/>
</dbReference>
<proteinExistence type="predicted"/>
<dbReference type="InterPro" id="IPR002110">
    <property type="entry name" value="Ankyrin_rpt"/>
</dbReference>
<dbReference type="AlphaFoldDB" id="A2EZL8"/>
<dbReference type="KEGG" id="tva:4759755"/>
<organism evidence="3 4">
    <name type="scientific">Trichomonas vaginalis (strain ATCC PRA-98 / G3)</name>
    <dbReference type="NCBI Taxonomy" id="412133"/>
    <lineage>
        <taxon>Eukaryota</taxon>
        <taxon>Metamonada</taxon>
        <taxon>Parabasalia</taxon>
        <taxon>Trichomonadida</taxon>
        <taxon>Trichomonadidae</taxon>
        <taxon>Trichomonas</taxon>
    </lineage>
</organism>
<reference evidence="3" key="1">
    <citation type="submission" date="2006-10" db="EMBL/GenBank/DDBJ databases">
        <authorList>
            <person name="Amadeo P."/>
            <person name="Zhao Q."/>
            <person name="Wortman J."/>
            <person name="Fraser-Liggett C."/>
            <person name="Carlton J."/>
        </authorList>
    </citation>
    <scope>NUCLEOTIDE SEQUENCE</scope>
    <source>
        <strain evidence="3">G3</strain>
    </source>
</reference>
<sequence>MSDPNFHPNKFYELISIYKYYIDIYTALYQLKTENEEELSSIYKMIKIDLIDSKKYLPQNIVKDILDIIPYNNRYTKSYLYLVKLIYDDYHVEDVTDVILASIFLFYKEYGIKLNKSSNFEKIKSENFEMYLENTIYRAIMYDNKERFIFFIESEEFDENKKLNSVLYPESFKSYSLLELCCYYGSIDCFKILITKNEAKISQECLQLSFLGRNAEIMNECLKYQKPNKECMKNAIISHNIDFVTFLMNQYNININLDYCGEFKNLESFLVYFDQTHDFYKCFVYSAMFDTPSLSEFFLSLGPNINAKYTIGQTALHIAVSKNSKKTVEFLISHGANINEIDNSGQTALHIAERNQNEIMTEFLISHGANINEIDNSGQTALHIAAMYNSKEAVEFLISHGANINVKNNDGYTALHYAAKYNREEIVELLISHGAIINEEK</sequence>
<dbReference type="Pfam" id="PF11929">
    <property type="entry name" value="DUF3447"/>
    <property type="match status" value="1"/>
</dbReference>
<dbReference type="SUPFAM" id="SSF48403">
    <property type="entry name" value="Ankyrin repeat"/>
    <property type="match status" value="2"/>
</dbReference>
<reference evidence="3" key="2">
    <citation type="journal article" date="2007" name="Science">
        <title>Draft genome sequence of the sexually transmitted pathogen Trichomonas vaginalis.</title>
        <authorList>
            <person name="Carlton J.M."/>
            <person name="Hirt R.P."/>
            <person name="Silva J.C."/>
            <person name="Delcher A.L."/>
            <person name="Schatz M."/>
            <person name="Zhao Q."/>
            <person name="Wortman J.R."/>
            <person name="Bidwell S.L."/>
            <person name="Alsmark U.C.M."/>
            <person name="Besteiro S."/>
            <person name="Sicheritz-Ponten T."/>
            <person name="Noel C.J."/>
            <person name="Dacks J.B."/>
            <person name="Foster P.G."/>
            <person name="Simillion C."/>
            <person name="Van de Peer Y."/>
            <person name="Miranda-Saavedra D."/>
            <person name="Barton G.J."/>
            <person name="Westrop G.D."/>
            <person name="Mueller S."/>
            <person name="Dessi D."/>
            <person name="Fiori P.L."/>
            <person name="Ren Q."/>
            <person name="Paulsen I."/>
            <person name="Zhang H."/>
            <person name="Bastida-Corcuera F.D."/>
            <person name="Simoes-Barbosa A."/>
            <person name="Brown M.T."/>
            <person name="Hayes R.D."/>
            <person name="Mukherjee M."/>
            <person name="Okumura C.Y."/>
            <person name="Schneider R."/>
            <person name="Smith A.J."/>
            <person name="Vanacova S."/>
            <person name="Villalvazo M."/>
            <person name="Haas B.J."/>
            <person name="Pertea M."/>
            <person name="Feldblyum T.V."/>
            <person name="Utterback T.R."/>
            <person name="Shu C.L."/>
            <person name="Osoegawa K."/>
            <person name="de Jong P.J."/>
            <person name="Hrdy I."/>
            <person name="Horvathova L."/>
            <person name="Zubacova Z."/>
            <person name="Dolezal P."/>
            <person name="Malik S.B."/>
            <person name="Logsdon J.M. Jr."/>
            <person name="Henze K."/>
            <person name="Gupta A."/>
            <person name="Wang C.C."/>
            <person name="Dunne R.L."/>
            <person name="Upcroft J.A."/>
            <person name="Upcroft P."/>
            <person name="White O."/>
            <person name="Salzberg S.L."/>
            <person name="Tang P."/>
            <person name="Chiu C.-H."/>
            <person name="Lee Y.-S."/>
            <person name="Embley T.M."/>
            <person name="Coombs G.H."/>
            <person name="Mottram J.C."/>
            <person name="Tachezy J."/>
            <person name="Fraser-Liggett C.M."/>
            <person name="Johnson P.J."/>
        </authorList>
    </citation>
    <scope>NUCLEOTIDE SEQUENCE [LARGE SCALE GENOMIC DNA]</scope>
    <source>
        <strain evidence="3">G3</strain>
    </source>
</reference>
<feature type="repeat" description="ANK" evidence="1">
    <location>
        <begin position="377"/>
        <end position="409"/>
    </location>
</feature>
<dbReference type="EMBL" id="DS113553">
    <property type="protein sequence ID" value="EAY01926.1"/>
    <property type="molecule type" value="Genomic_DNA"/>
</dbReference>
<dbReference type="PANTHER" id="PTHR24182:SF13">
    <property type="entry name" value="LD18443P"/>
    <property type="match status" value="1"/>
</dbReference>
<dbReference type="InterPro" id="IPR020683">
    <property type="entry name" value="DUF3447"/>
</dbReference>
<accession>A2EZL8</accession>
<name>A2EZL8_TRIV3</name>
<dbReference type="STRING" id="5722.A2EZL8"/>
<evidence type="ECO:0000313" key="4">
    <source>
        <dbReference type="Proteomes" id="UP000001542"/>
    </source>
</evidence>
<protein>
    <submittedName>
        <fullName evidence="3">Ankyrin repeat protein, putative</fullName>
    </submittedName>
</protein>
<dbReference type="RefSeq" id="XP_001330444.1">
    <property type="nucleotide sequence ID" value="XM_001330409.1"/>
</dbReference>
<dbReference type="Pfam" id="PF12796">
    <property type="entry name" value="Ank_2"/>
    <property type="match status" value="1"/>
</dbReference>
<keyword evidence="1" id="KW-0040">ANK repeat</keyword>
<dbReference type="InParanoid" id="A2EZL8"/>
<dbReference type="SMART" id="SM00248">
    <property type="entry name" value="ANK"/>
    <property type="match status" value="7"/>
</dbReference>
<dbReference type="Proteomes" id="UP000001542">
    <property type="component" value="Unassembled WGS sequence"/>
</dbReference>
<dbReference type="Pfam" id="PF00023">
    <property type="entry name" value="Ank"/>
    <property type="match status" value="1"/>
</dbReference>
<dbReference type="VEuPathDB" id="TrichDB:TVAG_068930"/>
<dbReference type="Gene3D" id="1.25.40.20">
    <property type="entry name" value="Ankyrin repeat-containing domain"/>
    <property type="match status" value="1"/>
</dbReference>